<dbReference type="EMBL" id="GG738911">
    <property type="protein sequence ID" value="EFC38105.1"/>
    <property type="molecule type" value="Genomic_DNA"/>
</dbReference>
<dbReference type="VEuPathDB" id="AmoebaDB:NAEGRDRAFT_74108"/>
<protein>
    <submittedName>
        <fullName evidence="3">Predicted protein</fullName>
    </submittedName>
</protein>
<dbReference type="AlphaFoldDB" id="D2VYG1"/>
<feature type="compositionally biased region" description="Polar residues" evidence="1">
    <location>
        <begin position="146"/>
        <end position="163"/>
    </location>
</feature>
<dbReference type="RefSeq" id="XP_002670849.1">
    <property type="nucleotide sequence ID" value="XM_002670803.1"/>
</dbReference>
<keyword evidence="2" id="KW-1133">Transmembrane helix</keyword>
<evidence type="ECO:0000313" key="3">
    <source>
        <dbReference type="EMBL" id="EFC38105.1"/>
    </source>
</evidence>
<feature type="region of interest" description="Disordered" evidence="1">
    <location>
        <begin position="137"/>
        <end position="174"/>
    </location>
</feature>
<keyword evidence="2" id="KW-0812">Transmembrane</keyword>
<name>D2VYG1_NAEGR</name>
<proteinExistence type="predicted"/>
<evidence type="ECO:0000256" key="1">
    <source>
        <dbReference type="SAM" id="MobiDB-lite"/>
    </source>
</evidence>
<evidence type="ECO:0000313" key="4">
    <source>
        <dbReference type="Proteomes" id="UP000006671"/>
    </source>
</evidence>
<accession>D2VYG1</accession>
<dbReference type="Proteomes" id="UP000006671">
    <property type="component" value="Unassembled WGS sequence"/>
</dbReference>
<reference evidence="3 4" key="1">
    <citation type="journal article" date="2010" name="Cell">
        <title>The genome of Naegleria gruberi illuminates early eukaryotic versatility.</title>
        <authorList>
            <person name="Fritz-Laylin L.K."/>
            <person name="Prochnik S.E."/>
            <person name="Ginger M.L."/>
            <person name="Dacks J.B."/>
            <person name="Carpenter M.L."/>
            <person name="Field M.C."/>
            <person name="Kuo A."/>
            <person name="Paredez A."/>
            <person name="Chapman J."/>
            <person name="Pham J."/>
            <person name="Shu S."/>
            <person name="Neupane R."/>
            <person name="Cipriano M."/>
            <person name="Mancuso J."/>
            <person name="Tu H."/>
            <person name="Salamov A."/>
            <person name="Lindquist E."/>
            <person name="Shapiro H."/>
            <person name="Lucas S."/>
            <person name="Grigoriev I.V."/>
            <person name="Cande W.Z."/>
            <person name="Fulton C."/>
            <person name="Rokhsar D.S."/>
            <person name="Dawson S.C."/>
        </authorList>
    </citation>
    <scope>NUCLEOTIDE SEQUENCE [LARGE SCALE GENOMIC DNA]</scope>
    <source>
        <strain evidence="3 4">NEG-M</strain>
    </source>
</reference>
<feature type="region of interest" description="Disordered" evidence="1">
    <location>
        <begin position="1"/>
        <end position="29"/>
    </location>
</feature>
<gene>
    <name evidence="3" type="ORF">NAEGRDRAFT_74108</name>
</gene>
<feature type="transmembrane region" description="Helical" evidence="2">
    <location>
        <begin position="279"/>
        <end position="307"/>
    </location>
</feature>
<sequence>MSVNETSNLLENHQPAQPASSNPSQYYSKLNISNQQIEALNQHESDQSKQDEENKILTTLDEFHSQPEETVGKVSNFFQPERIEEDNRELEEIQIDYTDEREDFVNDFQYLDRKKEPILSDNFPKYQSIGNSNDLTKPFLPKQDSNESTGAFSSSNLKPQTSHSIHDHHVYKPLKNVNPEEIEIELETMPQGFPYHNIKTLTSLKEMYETRRNSMPSITTQKSVGNQTPQLYSMDSLISPQFEDHRLDSLLLVPQEDYNDGKQSKLSKLLFKKSNRAKLFYCLSMICAIMFWFVPCLSVLPLVMVFANFKNSHNQKHRKFSKYAKKSLYFIIMYDLVMFATLFICIVVALIVKFKK</sequence>
<keyword evidence="2" id="KW-0472">Membrane</keyword>
<keyword evidence="4" id="KW-1185">Reference proteome</keyword>
<dbReference type="KEGG" id="ngr:NAEGRDRAFT_74108"/>
<feature type="transmembrane region" description="Helical" evidence="2">
    <location>
        <begin position="327"/>
        <end position="352"/>
    </location>
</feature>
<evidence type="ECO:0000256" key="2">
    <source>
        <dbReference type="SAM" id="Phobius"/>
    </source>
</evidence>
<dbReference type="GeneID" id="8857949"/>
<organism evidence="4">
    <name type="scientific">Naegleria gruberi</name>
    <name type="common">Amoeba</name>
    <dbReference type="NCBI Taxonomy" id="5762"/>
    <lineage>
        <taxon>Eukaryota</taxon>
        <taxon>Discoba</taxon>
        <taxon>Heterolobosea</taxon>
        <taxon>Tetramitia</taxon>
        <taxon>Eutetramitia</taxon>
        <taxon>Vahlkampfiidae</taxon>
        <taxon>Naegleria</taxon>
    </lineage>
</organism>
<dbReference type="InParanoid" id="D2VYG1"/>
<dbReference type="OrthoDB" id="10463170at2759"/>